<dbReference type="InterPro" id="IPR021866">
    <property type="entry name" value="SpoIIAA-like"/>
</dbReference>
<dbReference type="AlphaFoldDB" id="A0AAW5R0P8"/>
<dbReference type="RefSeq" id="WP_261617110.1">
    <property type="nucleotide sequence ID" value="NZ_JALIDZ010000007.1"/>
</dbReference>
<evidence type="ECO:0000313" key="1">
    <source>
        <dbReference type="EMBL" id="MCT8973548.1"/>
    </source>
</evidence>
<comment type="caution">
    <text evidence="1">The sequence shown here is derived from an EMBL/GenBank/DDBJ whole genome shotgun (WGS) entry which is preliminary data.</text>
</comment>
<keyword evidence="2" id="KW-1185">Reference proteome</keyword>
<dbReference type="Proteomes" id="UP001320898">
    <property type="component" value="Unassembled WGS sequence"/>
</dbReference>
<organism evidence="1 2">
    <name type="scientific">Microbaculum marinisediminis</name>
    <dbReference type="NCBI Taxonomy" id="2931392"/>
    <lineage>
        <taxon>Bacteria</taxon>
        <taxon>Pseudomonadati</taxon>
        <taxon>Pseudomonadota</taxon>
        <taxon>Alphaproteobacteria</taxon>
        <taxon>Hyphomicrobiales</taxon>
        <taxon>Tepidamorphaceae</taxon>
        <taxon>Microbaculum</taxon>
    </lineage>
</organism>
<dbReference type="InterPro" id="IPR038396">
    <property type="entry name" value="SpoIIAA-like_sf"/>
</dbReference>
<accession>A0AAW5R0P8</accession>
<gene>
    <name evidence="1" type="ORF">MUB46_16930</name>
</gene>
<evidence type="ECO:0000313" key="2">
    <source>
        <dbReference type="Proteomes" id="UP001320898"/>
    </source>
</evidence>
<dbReference type="InterPro" id="IPR036513">
    <property type="entry name" value="STAS_dom_sf"/>
</dbReference>
<dbReference type="SUPFAM" id="SSF52091">
    <property type="entry name" value="SpoIIaa-like"/>
    <property type="match status" value="1"/>
</dbReference>
<proteinExistence type="predicted"/>
<protein>
    <submittedName>
        <fullName evidence="1">STAS/SEC14 domain-containing protein</fullName>
    </submittedName>
</protein>
<name>A0AAW5R0P8_9HYPH</name>
<dbReference type="Gene3D" id="3.40.50.10600">
    <property type="entry name" value="SpoIIaa-like domains"/>
    <property type="match status" value="1"/>
</dbReference>
<reference evidence="1 2" key="1">
    <citation type="submission" date="2022-04" db="EMBL/GenBank/DDBJ databases">
        <authorList>
            <person name="Ye Y.-Q."/>
            <person name="Du Z.-J."/>
        </authorList>
    </citation>
    <scope>NUCLEOTIDE SEQUENCE [LARGE SCALE GENOMIC DNA]</scope>
    <source>
        <strain evidence="1 2">A6E488</strain>
    </source>
</reference>
<sequence length="120" mass="13501">MLTPIWGLPEPIIGYEASGHVTNADYKERMIPALEKAIAEKGKIRFLFVLGEAFEGYEPTAMWDDTFFGLKHMKDFERIAVVTDDSLYAGAIRLFAPMMPCEVKVFPLADRDAAKAWVAE</sequence>
<dbReference type="EMBL" id="JALIDZ010000007">
    <property type="protein sequence ID" value="MCT8973548.1"/>
    <property type="molecule type" value="Genomic_DNA"/>
</dbReference>
<dbReference type="Pfam" id="PF11964">
    <property type="entry name" value="SpoIIAA-like"/>
    <property type="match status" value="1"/>
</dbReference>